<dbReference type="PANTHER" id="PTHR21230:SF95">
    <property type="entry name" value="T-SNARE COILED-COIL HOMOLOGY DOMAIN-CONTAINING PROTEIN"/>
    <property type="match status" value="1"/>
</dbReference>
<dbReference type="FunFam" id="1.20.5.110:FF:000002">
    <property type="entry name" value="Vesicle transport through interaction with t-SNAREsB"/>
    <property type="match status" value="1"/>
</dbReference>
<dbReference type="GO" id="GO:0000149">
    <property type="term" value="F:SNARE binding"/>
    <property type="evidence" value="ECO:0007669"/>
    <property type="project" value="TreeGrafter"/>
</dbReference>
<dbReference type="GO" id="GO:0006906">
    <property type="term" value="P:vesicle fusion"/>
    <property type="evidence" value="ECO:0007669"/>
    <property type="project" value="TreeGrafter"/>
</dbReference>
<evidence type="ECO:0000256" key="2">
    <source>
        <dbReference type="ARBA" id="ARBA00006108"/>
    </source>
</evidence>
<keyword evidence="11" id="KW-1185">Reference proteome</keyword>
<accession>A0A0A1UDY7</accession>
<reference evidence="10 11" key="1">
    <citation type="submission" date="2012-10" db="EMBL/GenBank/DDBJ databases">
        <authorList>
            <person name="Zafar N."/>
            <person name="Inman J."/>
            <person name="Hall N."/>
            <person name="Lorenzi H."/>
            <person name="Caler E."/>
        </authorList>
    </citation>
    <scope>NUCLEOTIDE SEQUENCE [LARGE SCALE GENOMIC DNA]</scope>
    <source>
        <strain evidence="10 11">IP1</strain>
    </source>
</reference>
<keyword evidence="7" id="KW-0175">Coiled coil</keyword>
<evidence type="ECO:0000256" key="1">
    <source>
        <dbReference type="ARBA" id="ARBA00004211"/>
    </source>
</evidence>
<dbReference type="GO" id="GO:0015031">
    <property type="term" value="P:protein transport"/>
    <property type="evidence" value="ECO:0007669"/>
    <property type="project" value="UniProtKB-KW"/>
</dbReference>
<keyword evidence="8 9" id="KW-0472">Membrane</keyword>
<proteinExistence type="inferred from homology"/>
<feature type="transmembrane region" description="Helical" evidence="9">
    <location>
        <begin position="86"/>
        <end position="110"/>
    </location>
</feature>
<keyword evidence="4 9" id="KW-0812">Transmembrane</keyword>
<dbReference type="AlphaFoldDB" id="A0A0A1UDY7"/>
<comment type="subcellular location">
    <subcellularLocation>
        <location evidence="1">Membrane</location>
        <topology evidence="1">Single-pass type IV membrane protein</topology>
    </subcellularLocation>
</comment>
<dbReference type="Gene3D" id="1.20.5.110">
    <property type="match status" value="1"/>
</dbReference>
<gene>
    <name evidence="10" type="ORF">EIN_246990</name>
</gene>
<dbReference type="Proteomes" id="UP000014680">
    <property type="component" value="Unassembled WGS sequence"/>
</dbReference>
<comment type="similarity">
    <text evidence="2">Belongs to the VTI1 family.</text>
</comment>
<dbReference type="GeneID" id="14893772"/>
<name>A0A0A1UDY7_ENTIV</name>
<evidence type="ECO:0000256" key="9">
    <source>
        <dbReference type="SAM" id="Phobius"/>
    </source>
</evidence>
<evidence type="ECO:0000256" key="5">
    <source>
        <dbReference type="ARBA" id="ARBA00022927"/>
    </source>
</evidence>
<evidence type="ECO:0000256" key="3">
    <source>
        <dbReference type="ARBA" id="ARBA00022448"/>
    </source>
</evidence>
<organism evidence="10 11">
    <name type="scientific">Entamoeba invadens IP1</name>
    <dbReference type="NCBI Taxonomy" id="370355"/>
    <lineage>
        <taxon>Eukaryota</taxon>
        <taxon>Amoebozoa</taxon>
        <taxon>Evosea</taxon>
        <taxon>Archamoebae</taxon>
        <taxon>Mastigamoebida</taxon>
        <taxon>Entamoebidae</taxon>
        <taxon>Entamoeba</taxon>
    </lineage>
</organism>
<dbReference type="VEuPathDB" id="AmoebaDB:EIN_246990"/>
<evidence type="ECO:0000256" key="8">
    <source>
        <dbReference type="ARBA" id="ARBA00023136"/>
    </source>
</evidence>
<evidence type="ECO:0000313" key="11">
    <source>
        <dbReference type="Proteomes" id="UP000014680"/>
    </source>
</evidence>
<dbReference type="GO" id="GO:0012507">
    <property type="term" value="C:ER to Golgi transport vesicle membrane"/>
    <property type="evidence" value="ECO:0007669"/>
    <property type="project" value="TreeGrafter"/>
</dbReference>
<dbReference type="GO" id="GO:0031201">
    <property type="term" value="C:SNARE complex"/>
    <property type="evidence" value="ECO:0007669"/>
    <property type="project" value="TreeGrafter"/>
</dbReference>
<dbReference type="GO" id="GO:0005789">
    <property type="term" value="C:endoplasmic reticulum membrane"/>
    <property type="evidence" value="ECO:0007669"/>
    <property type="project" value="TreeGrafter"/>
</dbReference>
<evidence type="ECO:0000256" key="6">
    <source>
        <dbReference type="ARBA" id="ARBA00022989"/>
    </source>
</evidence>
<evidence type="ECO:0000256" key="4">
    <source>
        <dbReference type="ARBA" id="ARBA00022692"/>
    </source>
</evidence>
<keyword evidence="3" id="KW-0813">Transport</keyword>
<keyword evidence="6 9" id="KW-1133">Transmembrane helix</keyword>
<dbReference type="OrthoDB" id="430637at2759"/>
<dbReference type="EMBL" id="KB206169">
    <property type="protein sequence ID" value="ELP94805.1"/>
    <property type="molecule type" value="Genomic_DNA"/>
</dbReference>
<dbReference type="Pfam" id="PF12352">
    <property type="entry name" value="V-SNARE_C"/>
    <property type="match status" value="1"/>
</dbReference>
<evidence type="ECO:0000256" key="7">
    <source>
        <dbReference type="ARBA" id="ARBA00023054"/>
    </source>
</evidence>
<dbReference type="GO" id="GO:0005484">
    <property type="term" value="F:SNAP receptor activity"/>
    <property type="evidence" value="ECO:0007669"/>
    <property type="project" value="TreeGrafter"/>
</dbReference>
<dbReference type="OMA" id="CAESEAM"/>
<evidence type="ECO:0000313" key="10">
    <source>
        <dbReference type="EMBL" id="ELP94805.1"/>
    </source>
</evidence>
<dbReference type="GO" id="GO:0031902">
    <property type="term" value="C:late endosome membrane"/>
    <property type="evidence" value="ECO:0007669"/>
    <property type="project" value="TreeGrafter"/>
</dbReference>
<dbReference type="KEGG" id="eiv:EIN_246990"/>
<sequence length="113" mass="13033">MSYGHVDQDRMLNATQRLDEATDQIEQSNAILEDTVGVEMDSLQELRRQREVISSDKDTLDKVNIDLDTSNKTLKGMLRRAITNKIFLCVIIIVFLVIIGLVIYFGFFFFKKD</sequence>
<dbReference type="SUPFAM" id="SSF58038">
    <property type="entry name" value="SNARE fusion complex"/>
    <property type="match status" value="1"/>
</dbReference>
<keyword evidence="5" id="KW-0653">Protein transport</keyword>
<protein>
    <submittedName>
        <fullName evidence="10">Vesicle transport V-snare protein vti1a, putative</fullName>
    </submittedName>
</protein>
<dbReference type="RefSeq" id="XP_004261576.1">
    <property type="nucleotide sequence ID" value="XM_004261528.1"/>
</dbReference>
<dbReference type="GO" id="GO:0005794">
    <property type="term" value="C:Golgi apparatus"/>
    <property type="evidence" value="ECO:0007669"/>
    <property type="project" value="TreeGrafter"/>
</dbReference>
<dbReference type="PANTHER" id="PTHR21230">
    <property type="entry name" value="VESICLE TRANSPORT V-SNARE PROTEIN VTI1-RELATED"/>
    <property type="match status" value="1"/>
</dbReference>